<evidence type="ECO:0000256" key="5">
    <source>
        <dbReference type="ARBA" id="ARBA00022737"/>
    </source>
</evidence>
<evidence type="ECO:0000256" key="6">
    <source>
        <dbReference type="ARBA" id="ARBA00023026"/>
    </source>
</evidence>
<dbReference type="PANTHER" id="PTHR38340:SF1">
    <property type="entry name" value="S-LAYER PROTEIN"/>
    <property type="match status" value="1"/>
</dbReference>
<dbReference type="PRINTS" id="PR01488">
    <property type="entry name" value="RTXTOXINA"/>
</dbReference>
<keyword evidence="6" id="KW-0843">Virulence</keyword>
<keyword evidence="7" id="KW-0472">Membrane</keyword>
<dbReference type="PANTHER" id="PTHR38340">
    <property type="entry name" value="S-LAYER PROTEIN"/>
    <property type="match status" value="1"/>
</dbReference>
<dbReference type="InterPro" id="IPR001343">
    <property type="entry name" value="Hemolysn_Ca-bd"/>
</dbReference>
<evidence type="ECO:0000256" key="8">
    <source>
        <dbReference type="SAM" id="MobiDB-lite"/>
    </source>
</evidence>
<feature type="domain" description="DUF4214" evidence="9">
    <location>
        <begin position="59"/>
        <end position="106"/>
    </location>
</feature>
<gene>
    <name evidence="10" type="ORF">DHf2319_00285</name>
</gene>
<dbReference type="InterPro" id="IPR050557">
    <property type="entry name" value="RTX_toxin/Mannuronan_C5-epim"/>
</dbReference>
<evidence type="ECO:0000313" key="10">
    <source>
        <dbReference type="EMBL" id="UOD50422.1"/>
    </source>
</evidence>
<dbReference type="Pfam" id="PF13946">
    <property type="entry name" value="DUF4214"/>
    <property type="match status" value="1"/>
</dbReference>
<dbReference type="InterPro" id="IPR018511">
    <property type="entry name" value="Hemolysin-typ_Ca-bd_CS"/>
</dbReference>
<accession>A0ABY4AMX5</accession>
<evidence type="ECO:0000256" key="1">
    <source>
        <dbReference type="ARBA" id="ARBA00004370"/>
    </source>
</evidence>
<dbReference type="Gene3D" id="2.150.10.10">
    <property type="entry name" value="Serralysin-like metalloprotease, C-terminal"/>
    <property type="match status" value="3"/>
</dbReference>
<comment type="subcellular location">
    <subcellularLocation>
        <location evidence="1">Membrane</location>
    </subcellularLocation>
    <subcellularLocation>
        <location evidence="2">Secreted</location>
    </subcellularLocation>
</comment>
<keyword evidence="5" id="KW-0677">Repeat</keyword>
<proteinExistence type="predicted"/>
<dbReference type="InterPro" id="IPR025282">
    <property type="entry name" value="DUF4214"/>
</dbReference>
<protein>
    <submittedName>
        <fullName evidence="10">DUF4214 domain-containing protein</fullName>
    </submittedName>
</protein>
<dbReference type="Proteomes" id="UP000831607">
    <property type="component" value="Chromosome"/>
</dbReference>
<evidence type="ECO:0000313" key="11">
    <source>
        <dbReference type="Proteomes" id="UP000831607"/>
    </source>
</evidence>
<dbReference type="PRINTS" id="PR00313">
    <property type="entry name" value="CABNDNGRPT"/>
</dbReference>
<dbReference type="EMBL" id="CP063982">
    <property type="protein sequence ID" value="UOD50422.1"/>
    <property type="molecule type" value="Genomic_DNA"/>
</dbReference>
<reference evidence="10 11" key="1">
    <citation type="submission" date="2020-11" db="EMBL/GenBank/DDBJ databases">
        <title>Algicoccus daihaiensis sp.nov., isolated from Daihai Lake in Inner Mongolia.</title>
        <authorList>
            <person name="Kai J."/>
        </authorList>
    </citation>
    <scope>NUCLEOTIDE SEQUENCE [LARGE SCALE GENOMIC DNA]</scope>
    <source>
        <strain evidence="11">f23</strain>
    </source>
</reference>
<keyword evidence="11" id="KW-1185">Reference proteome</keyword>
<dbReference type="Pfam" id="PF00353">
    <property type="entry name" value="HemolysinCabind"/>
    <property type="match status" value="4"/>
</dbReference>
<feature type="region of interest" description="Disordered" evidence="8">
    <location>
        <begin position="186"/>
        <end position="208"/>
    </location>
</feature>
<evidence type="ECO:0000256" key="7">
    <source>
        <dbReference type="ARBA" id="ARBA00023136"/>
    </source>
</evidence>
<organism evidence="10 11">
    <name type="scientific">Orrella daihaiensis</name>
    <dbReference type="NCBI Taxonomy" id="2782176"/>
    <lineage>
        <taxon>Bacteria</taxon>
        <taxon>Pseudomonadati</taxon>
        <taxon>Pseudomonadota</taxon>
        <taxon>Betaproteobacteria</taxon>
        <taxon>Burkholderiales</taxon>
        <taxon>Alcaligenaceae</taxon>
        <taxon>Orrella</taxon>
    </lineage>
</organism>
<sequence length="1099" mass="110626">METRNAGISDTISFLYIALFGRAADAKGFEHWTSALEALMLYSGEDALAIKKIVDWMSESSEYEAIYQNLTPEQQVNRLYQNLFSRDADPDGLAFWSGKIVTGQIPFTDVAYLIGALAFGGGAGINPNDTALLRNKVDISKYLASELGTNDGQVIQNAFNDVTTDPASVGVARESLFRQLNPVEEPEVVETPVDNSPAPDPVVTPSPQNVSLTNGVDTLSGNSDGAIVSGVIAQSPNGTFQTGDSISNYSRVNVDIESTTPTVAPTLSNVGYLEFDFVNTSGGTVTVDAENWTNVGQAWIANNDSVPNAVTISKGLLSTVYGVKDSSKETMYNIGIQDGLVTGTTDTLQVALSNAGSPTDETYINSQSAVETLTIDTTGTNHVILNDFVLPSGSIETVRVTGSGTNSFDAGFYIDNLFNVTVIRMPVVETFDFSQATGNNTLSVGSDVTNNLSITGGQGNDSLEGGGGNDWVAGGAGADNLDGGAGTDRVSYKDVTSHTSHGLTGIAGMAINLSSAAVTAADIATAMGGGVVIGGGAGVAGLDLAAGTAGYLAASASASTIAMVRDSLQNFEEVGGSDLSDYIVLGDSGMFATSLEGNDVVIGGTGDDEIRGGFGRDTILGGVGNDTIRGGAGADELTGGSGNDVFEFTDGASISTDKDLITDFGNGADVIKIMDYSGTLQAIDLTSGFTGLTLAAGSTADLTVTQLGSTNTVISIKNDSGVQLTIDKSNVALDVTLADGGDRTAVGGDLNDIIRGGNGNDSITGGDGDDSLTGAEGNDTLIGLDGNDTIRGGAGNDDLAGGQGDDSINGGTGNDTISGGSGADVINAGAGNNVITDAGVGADVITHDAASSTVAIAVIGSDEVTLVATETGATATVTGNDSNSRSVNASQSLAAVAINGAGVTNGNGTYAGGFADDIITGGAGDDMIIGNAGADVMTGGAGSDTFVIGTNSHTKGDDYNGLNSDWSNVDAITDFDGAGQSSGDSINLGLGADAFGAGITFTASSTANVTAVTIAGGSVTVNNINDIFAQIQSAISGTEAASSSSTAQIYDVTLTTAYAGVDRLLIINDNVGGIADVDAVINMTGITGALDAQDFTFLA</sequence>
<dbReference type="PROSITE" id="PS00330">
    <property type="entry name" value="HEMOLYSIN_CALCIUM"/>
    <property type="match status" value="7"/>
</dbReference>
<dbReference type="InterPro" id="IPR003995">
    <property type="entry name" value="RTX_toxin_determinant-A"/>
</dbReference>
<keyword evidence="3" id="KW-0964">Secreted</keyword>
<name>A0ABY4AMX5_9BURK</name>
<dbReference type="InterPro" id="IPR011049">
    <property type="entry name" value="Serralysin-like_metalloprot_C"/>
</dbReference>
<evidence type="ECO:0000256" key="3">
    <source>
        <dbReference type="ARBA" id="ARBA00022525"/>
    </source>
</evidence>
<evidence type="ECO:0000256" key="2">
    <source>
        <dbReference type="ARBA" id="ARBA00004613"/>
    </source>
</evidence>
<evidence type="ECO:0000256" key="4">
    <source>
        <dbReference type="ARBA" id="ARBA00022656"/>
    </source>
</evidence>
<evidence type="ECO:0000259" key="9">
    <source>
        <dbReference type="Pfam" id="PF13946"/>
    </source>
</evidence>
<keyword evidence="4" id="KW-0800">Toxin</keyword>
<dbReference type="RefSeq" id="WP_243478823.1">
    <property type="nucleotide sequence ID" value="NZ_CP063982.1"/>
</dbReference>
<dbReference type="SUPFAM" id="SSF51120">
    <property type="entry name" value="beta-Roll"/>
    <property type="match status" value="4"/>
</dbReference>